<dbReference type="AlphaFoldDB" id="A0A1M6GLH5"/>
<dbReference type="SUPFAM" id="SSF53300">
    <property type="entry name" value="vWA-like"/>
    <property type="match status" value="1"/>
</dbReference>
<dbReference type="Pfam" id="PF01882">
    <property type="entry name" value="DUF58"/>
    <property type="match status" value="1"/>
</dbReference>
<dbReference type="PANTHER" id="PTHR33608:SF7">
    <property type="entry name" value="DUF58 DOMAIN-CONTAINING PROTEIN"/>
    <property type="match status" value="1"/>
</dbReference>
<accession>A0A1M6GLH5</accession>
<dbReference type="InterPro" id="IPR036465">
    <property type="entry name" value="vWFA_dom_sf"/>
</dbReference>
<sequence length="320" mass="37339">MLSGAFVNFAAVKNIFDIEQFHQFDNLGLIAREVVEGFITGLHRSPFHGFSVEFAEHRLYNQGESTKHIDWKLFARTDKLFVKQYEEETNLRCQLVIDTSSSMLFPYHKGKKHLQNKLAFSVYTAAALIYLLRKQRDATGLTLFSDEIEFHTAPRLSSVNAELMYGKLSELIQPENAHLRKNTNTTEVLHQIAENIHKRSLVVLFSDMIDSSETDELFSALQHLRYNKHEVILFHVTDHRQEREFDFSNRPHKFVDLETGQAIKLNPWEVKNRYVSSVKSYFNDLKVKCGQYQIDLAEADINKDFKEVLLAYMVKRKQLF</sequence>
<dbReference type="Gene3D" id="3.40.50.410">
    <property type="entry name" value="von Willebrand factor, type A domain"/>
    <property type="match status" value="1"/>
</dbReference>
<proteinExistence type="predicted"/>
<keyword evidence="3" id="KW-1185">Reference proteome</keyword>
<feature type="domain" description="DUF58" evidence="1">
    <location>
        <begin position="56"/>
        <end position="271"/>
    </location>
</feature>
<dbReference type="STRING" id="1168035.SAMN05444280_11136"/>
<name>A0A1M6GLH5_9BACT</name>
<organism evidence="2 3">
    <name type="scientific">Tangfeifania diversioriginum</name>
    <dbReference type="NCBI Taxonomy" id="1168035"/>
    <lineage>
        <taxon>Bacteria</taxon>
        <taxon>Pseudomonadati</taxon>
        <taxon>Bacteroidota</taxon>
        <taxon>Bacteroidia</taxon>
        <taxon>Marinilabiliales</taxon>
        <taxon>Prolixibacteraceae</taxon>
        <taxon>Tangfeifania</taxon>
    </lineage>
</organism>
<reference evidence="2 3" key="1">
    <citation type="submission" date="2016-11" db="EMBL/GenBank/DDBJ databases">
        <authorList>
            <person name="Jaros S."/>
            <person name="Januszkiewicz K."/>
            <person name="Wedrychowicz H."/>
        </authorList>
    </citation>
    <scope>NUCLEOTIDE SEQUENCE [LARGE SCALE GENOMIC DNA]</scope>
    <source>
        <strain evidence="2 3">DSM 27063</strain>
    </source>
</reference>
<dbReference type="Proteomes" id="UP000184050">
    <property type="component" value="Unassembled WGS sequence"/>
</dbReference>
<evidence type="ECO:0000313" key="2">
    <source>
        <dbReference type="EMBL" id="SHJ10794.1"/>
    </source>
</evidence>
<gene>
    <name evidence="2" type="ORF">SAMN05444280_11136</name>
</gene>
<dbReference type="InterPro" id="IPR002881">
    <property type="entry name" value="DUF58"/>
</dbReference>
<protein>
    <recommendedName>
        <fullName evidence="1">DUF58 domain-containing protein</fullName>
    </recommendedName>
</protein>
<evidence type="ECO:0000259" key="1">
    <source>
        <dbReference type="Pfam" id="PF01882"/>
    </source>
</evidence>
<dbReference type="PANTHER" id="PTHR33608">
    <property type="entry name" value="BLL2464 PROTEIN"/>
    <property type="match status" value="1"/>
</dbReference>
<dbReference type="EMBL" id="FQZE01000011">
    <property type="protein sequence ID" value="SHJ10794.1"/>
    <property type="molecule type" value="Genomic_DNA"/>
</dbReference>
<evidence type="ECO:0000313" key="3">
    <source>
        <dbReference type="Proteomes" id="UP000184050"/>
    </source>
</evidence>